<dbReference type="OrthoDB" id="9805628at2"/>
<sequence>MRKIIFNDDKALIDTGIFFGRGVFETILLKGKPHFLNEHIERLNDGITKLSLGGHITSDMVLEKINEYKLDNLALKIVVTEKNIIFSTREIKYKAENYEQGFKVKLSNNIRNSKSCLTYIKSINYLDNLLEYEKAQKEEYNEVLFLNENNKLSEGSTTNVFIVKDNKIYTPSEKCGLLSGIIRKYVIDNFKVYEKEISKEELLNADEVFLTNSLVGVIKVSEIEGCKFRNRVTEKVRKAYEEYIGIREEN</sequence>
<gene>
    <name evidence="6" type="primary">ilvE_2</name>
    <name evidence="6" type="ORF">ERS852471_01235</name>
</gene>
<dbReference type="GO" id="GO:0008696">
    <property type="term" value="F:4-amino-4-deoxychorismate lyase activity"/>
    <property type="evidence" value="ECO:0007669"/>
    <property type="project" value="UniProtKB-EC"/>
</dbReference>
<evidence type="ECO:0000256" key="2">
    <source>
        <dbReference type="ARBA" id="ARBA00009320"/>
    </source>
</evidence>
<dbReference type="Proteomes" id="UP000095594">
    <property type="component" value="Unassembled WGS sequence"/>
</dbReference>
<name>A0A174DQS3_9CLOT</name>
<proteinExistence type="inferred from homology"/>
<dbReference type="CDD" id="cd00449">
    <property type="entry name" value="PLPDE_IV"/>
    <property type="match status" value="1"/>
</dbReference>
<accession>A0A174DQS3</accession>
<dbReference type="FunFam" id="3.20.10.10:FF:000002">
    <property type="entry name" value="D-alanine aminotransferase"/>
    <property type="match status" value="1"/>
</dbReference>
<keyword evidence="6" id="KW-0808">Transferase</keyword>
<evidence type="ECO:0000256" key="4">
    <source>
        <dbReference type="RuleBase" id="RU004106"/>
    </source>
</evidence>
<dbReference type="RefSeq" id="WP_055264757.1">
    <property type="nucleotide sequence ID" value="NZ_CABIXQ010000007.1"/>
</dbReference>
<evidence type="ECO:0000313" key="7">
    <source>
        <dbReference type="Proteomes" id="UP000095594"/>
    </source>
</evidence>
<evidence type="ECO:0000256" key="1">
    <source>
        <dbReference type="ARBA" id="ARBA00001933"/>
    </source>
</evidence>
<comment type="similarity">
    <text evidence="2 4">Belongs to the class-IV pyridoxal-phosphate-dependent aminotransferase family.</text>
</comment>
<dbReference type="AlphaFoldDB" id="A0A174DQS3"/>
<dbReference type="GO" id="GO:0046394">
    <property type="term" value="P:carboxylic acid biosynthetic process"/>
    <property type="evidence" value="ECO:0007669"/>
    <property type="project" value="UniProtKB-ARBA"/>
</dbReference>
<keyword evidence="6" id="KW-0456">Lyase</keyword>
<dbReference type="SUPFAM" id="SSF56752">
    <property type="entry name" value="D-aminoacid aminotransferase-like PLP-dependent enzymes"/>
    <property type="match status" value="1"/>
</dbReference>
<dbReference type="GO" id="GO:0004084">
    <property type="term" value="F:branched-chain-amino-acid transaminase activity"/>
    <property type="evidence" value="ECO:0007669"/>
    <property type="project" value="UniProtKB-EC"/>
</dbReference>
<keyword evidence="3 5" id="KW-0663">Pyridoxal phosphate</keyword>
<dbReference type="InterPro" id="IPR036038">
    <property type="entry name" value="Aminotransferase-like"/>
</dbReference>
<dbReference type="InterPro" id="IPR043132">
    <property type="entry name" value="BCAT-like_C"/>
</dbReference>
<dbReference type="InterPro" id="IPR001544">
    <property type="entry name" value="Aminotrans_IV"/>
</dbReference>
<protein>
    <submittedName>
        <fullName evidence="6">4-amino-4-deoxychorismate lyase</fullName>
        <ecNumber evidence="6">2.6.1.42</ecNumber>
        <ecNumber evidence="6">4.1.3.38</ecNumber>
    </submittedName>
</protein>
<dbReference type="Gene3D" id="3.20.10.10">
    <property type="entry name" value="D-amino Acid Aminotransferase, subunit A, domain 2"/>
    <property type="match status" value="1"/>
</dbReference>
<dbReference type="PANTHER" id="PTHR42743">
    <property type="entry name" value="AMINO-ACID AMINOTRANSFERASE"/>
    <property type="match status" value="1"/>
</dbReference>
<dbReference type="EC" id="4.1.3.38" evidence="6"/>
<dbReference type="EC" id="2.6.1.42" evidence="6"/>
<dbReference type="Pfam" id="PF01063">
    <property type="entry name" value="Aminotran_4"/>
    <property type="match status" value="1"/>
</dbReference>
<evidence type="ECO:0000313" key="6">
    <source>
        <dbReference type="EMBL" id="CUO26598.1"/>
    </source>
</evidence>
<evidence type="ECO:0000256" key="5">
    <source>
        <dbReference type="RuleBase" id="RU004516"/>
    </source>
</evidence>
<dbReference type="InterPro" id="IPR050571">
    <property type="entry name" value="Class-IV_PLP-Dep_Aminotrnsfr"/>
</dbReference>
<dbReference type="GO" id="GO:0005829">
    <property type="term" value="C:cytosol"/>
    <property type="evidence" value="ECO:0007669"/>
    <property type="project" value="TreeGrafter"/>
</dbReference>
<reference evidence="6 7" key="1">
    <citation type="submission" date="2015-09" db="EMBL/GenBank/DDBJ databases">
        <authorList>
            <consortium name="Pathogen Informatics"/>
        </authorList>
    </citation>
    <scope>NUCLEOTIDE SEQUENCE [LARGE SCALE GENOMIC DNA]</scope>
    <source>
        <strain evidence="6 7">2789STDY5834856</strain>
    </source>
</reference>
<keyword evidence="6" id="KW-0032">Aminotransferase</keyword>
<dbReference type="InterPro" id="IPR043131">
    <property type="entry name" value="BCAT-like_N"/>
</dbReference>
<comment type="cofactor">
    <cofactor evidence="1 5">
        <name>pyridoxal 5'-phosphate</name>
        <dbReference type="ChEBI" id="CHEBI:597326"/>
    </cofactor>
</comment>
<dbReference type="EMBL" id="CYZX01000007">
    <property type="protein sequence ID" value="CUO26598.1"/>
    <property type="molecule type" value="Genomic_DNA"/>
</dbReference>
<organism evidence="6 7">
    <name type="scientific">Clostridium disporicum</name>
    <dbReference type="NCBI Taxonomy" id="84024"/>
    <lineage>
        <taxon>Bacteria</taxon>
        <taxon>Bacillati</taxon>
        <taxon>Bacillota</taxon>
        <taxon>Clostridia</taxon>
        <taxon>Eubacteriales</taxon>
        <taxon>Clostridiaceae</taxon>
        <taxon>Clostridium</taxon>
    </lineage>
</organism>
<dbReference type="GO" id="GO:0008652">
    <property type="term" value="P:amino acid biosynthetic process"/>
    <property type="evidence" value="ECO:0007669"/>
    <property type="project" value="UniProtKB-ARBA"/>
</dbReference>
<evidence type="ECO:0000256" key="3">
    <source>
        <dbReference type="ARBA" id="ARBA00022898"/>
    </source>
</evidence>
<dbReference type="PANTHER" id="PTHR42743:SF11">
    <property type="entry name" value="AMINODEOXYCHORISMATE LYASE"/>
    <property type="match status" value="1"/>
</dbReference>
<dbReference type="PROSITE" id="PS00770">
    <property type="entry name" value="AA_TRANSFER_CLASS_4"/>
    <property type="match status" value="1"/>
</dbReference>
<dbReference type="Gene3D" id="3.30.470.10">
    <property type="match status" value="1"/>
</dbReference>
<dbReference type="InterPro" id="IPR018300">
    <property type="entry name" value="Aminotrans_IV_CS"/>
</dbReference>